<dbReference type="HAMAP" id="MF_00456">
    <property type="entry name" value="ProB"/>
    <property type="match status" value="1"/>
</dbReference>
<comment type="function">
    <text evidence="8">Catalyzes the transfer of a phosphate group to glutamate to form L-glutamate 5-phosphate.</text>
</comment>
<dbReference type="InterPro" id="IPR041739">
    <property type="entry name" value="G5K_ProB"/>
</dbReference>
<protein>
    <recommendedName>
        <fullName evidence="8">Glutamate 5-kinase</fullName>
        <ecNumber evidence="8">2.7.2.11</ecNumber>
    </recommendedName>
    <alternativeName>
        <fullName evidence="8">Gamma-glutamyl kinase</fullName>
        <shortName evidence="8">GK</shortName>
    </alternativeName>
</protein>
<dbReference type="PROSITE" id="PS50890">
    <property type="entry name" value="PUA"/>
    <property type="match status" value="1"/>
</dbReference>
<name>A0AAE2YS77_9PROT</name>
<keyword evidence="11" id="KW-1185">Reference proteome</keyword>
<evidence type="ECO:0000256" key="8">
    <source>
        <dbReference type="HAMAP-Rule" id="MF_00456"/>
    </source>
</evidence>
<dbReference type="PANTHER" id="PTHR43654">
    <property type="entry name" value="GLUTAMATE 5-KINASE"/>
    <property type="match status" value="1"/>
</dbReference>
<comment type="subcellular location">
    <subcellularLocation>
        <location evidence="8">Cytoplasm</location>
    </subcellularLocation>
</comment>
<evidence type="ECO:0000256" key="2">
    <source>
        <dbReference type="ARBA" id="ARBA00022605"/>
    </source>
</evidence>
<dbReference type="GO" id="GO:0055129">
    <property type="term" value="P:L-proline biosynthetic process"/>
    <property type="evidence" value="ECO:0007669"/>
    <property type="project" value="UniProtKB-UniRule"/>
</dbReference>
<dbReference type="PROSITE" id="PS00902">
    <property type="entry name" value="GLUTAMATE_5_KINASE"/>
    <property type="match status" value="1"/>
</dbReference>
<dbReference type="Pfam" id="PF01472">
    <property type="entry name" value="PUA"/>
    <property type="match status" value="1"/>
</dbReference>
<feature type="binding site" evidence="8">
    <location>
        <begin position="159"/>
        <end position="160"/>
    </location>
    <ligand>
        <name>ATP</name>
        <dbReference type="ChEBI" id="CHEBI:30616"/>
    </ligand>
</feature>
<accession>A0AAE2YS77</accession>
<dbReference type="Proteomes" id="UP001197378">
    <property type="component" value="Unassembled WGS sequence"/>
</dbReference>
<reference evidence="10" key="1">
    <citation type="journal article" date="2021" name="ISME J.">
        <title>Genomic evolution of the class Acidithiobacillia: deep-branching Proteobacteria living in extreme acidic conditions.</title>
        <authorList>
            <person name="Moya-Beltran A."/>
            <person name="Beard S."/>
            <person name="Rojas-Villalobos C."/>
            <person name="Issotta F."/>
            <person name="Gallardo Y."/>
            <person name="Ulloa R."/>
            <person name="Giaveno A."/>
            <person name="Degli Esposti M."/>
            <person name="Johnson D.B."/>
            <person name="Quatrini R."/>
        </authorList>
    </citation>
    <scope>NUCLEOTIDE SEQUENCE</scope>
    <source>
        <strain evidence="10">VAN18-1</strain>
    </source>
</reference>
<dbReference type="InterPro" id="IPR001057">
    <property type="entry name" value="Glu/AcGlu_kinase"/>
</dbReference>
<dbReference type="CDD" id="cd04242">
    <property type="entry name" value="AAK_G5K_ProB"/>
    <property type="match status" value="1"/>
</dbReference>
<dbReference type="PRINTS" id="PR00474">
    <property type="entry name" value="GLU5KINASE"/>
</dbReference>
<keyword evidence="2 8" id="KW-0028">Amino-acid biosynthesis</keyword>
<dbReference type="SUPFAM" id="SSF53633">
    <property type="entry name" value="Carbamate kinase-like"/>
    <property type="match status" value="1"/>
</dbReference>
<comment type="catalytic activity">
    <reaction evidence="8">
        <text>L-glutamate + ATP = L-glutamyl 5-phosphate + ADP</text>
        <dbReference type="Rhea" id="RHEA:14877"/>
        <dbReference type="ChEBI" id="CHEBI:29985"/>
        <dbReference type="ChEBI" id="CHEBI:30616"/>
        <dbReference type="ChEBI" id="CHEBI:58274"/>
        <dbReference type="ChEBI" id="CHEBI:456216"/>
        <dbReference type="EC" id="2.7.2.11"/>
    </reaction>
</comment>
<evidence type="ECO:0000313" key="11">
    <source>
        <dbReference type="Proteomes" id="UP001197378"/>
    </source>
</evidence>
<dbReference type="AlphaFoldDB" id="A0AAE2YS77"/>
<dbReference type="EC" id="2.7.2.11" evidence="8"/>
<dbReference type="InterPro" id="IPR036974">
    <property type="entry name" value="PUA_sf"/>
</dbReference>
<dbReference type="SUPFAM" id="SSF88697">
    <property type="entry name" value="PUA domain-like"/>
    <property type="match status" value="1"/>
</dbReference>
<evidence type="ECO:0000256" key="5">
    <source>
        <dbReference type="ARBA" id="ARBA00022741"/>
    </source>
</evidence>
<dbReference type="GO" id="GO:0003723">
    <property type="term" value="F:RNA binding"/>
    <property type="evidence" value="ECO:0007669"/>
    <property type="project" value="InterPro"/>
</dbReference>
<dbReference type="GO" id="GO:0005829">
    <property type="term" value="C:cytosol"/>
    <property type="evidence" value="ECO:0007669"/>
    <property type="project" value="TreeGrafter"/>
</dbReference>
<organism evidence="10 11">
    <name type="scientific">Igneacidithiobacillus copahuensis</name>
    <dbReference type="NCBI Taxonomy" id="2724909"/>
    <lineage>
        <taxon>Bacteria</taxon>
        <taxon>Pseudomonadati</taxon>
        <taxon>Pseudomonadota</taxon>
        <taxon>Acidithiobacillia</taxon>
        <taxon>Acidithiobacillales</taxon>
        <taxon>Acidithiobacillaceae</taxon>
        <taxon>Igneacidithiobacillus</taxon>
    </lineage>
</organism>
<evidence type="ECO:0000256" key="1">
    <source>
        <dbReference type="ARBA" id="ARBA00022490"/>
    </source>
</evidence>
<dbReference type="GO" id="GO:0004349">
    <property type="term" value="F:glutamate 5-kinase activity"/>
    <property type="evidence" value="ECO:0007669"/>
    <property type="project" value="UniProtKB-UniRule"/>
</dbReference>
<dbReference type="InterPro" id="IPR036393">
    <property type="entry name" value="AceGlu_kinase-like_sf"/>
</dbReference>
<evidence type="ECO:0000256" key="6">
    <source>
        <dbReference type="ARBA" id="ARBA00022777"/>
    </source>
</evidence>
<keyword evidence="7 8" id="KW-0067">ATP-binding</keyword>
<dbReference type="InterPro" id="IPR019797">
    <property type="entry name" value="Glutamate_5-kinase_CS"/>
</dbReference>
<dbReference type="InterPro" id="IPR015947">
    <property type="entry name" value="PUA-like_sf"/>
</dbReference>
<keyword evidence="4 8" id="KW-0808">Transferase</keyword>
<dbReference type="InterPro" id="IPR002478">
    <property type="entry name" value="PUA"/>
</dbReference>
<dbReference type="NCBIfam" id="TIGR01027">
    <property type="entry name" value="proB"/>
    <property type="match status" value="1"/>
</dbReference>
<proteinExistence type="inferred from homology"/>
<keyword evidence="5 8" id="KW-0547">Nucleotide-binding</keyword>
<dbReference type="Gene3D" id="3.40.1160.10">
    <property type="entry name" value="Acetylglutamate kinase-like"/>
    <property type="match status" value="1"/>
</dbReference>
<dbReference type="InterPro" id="IPR005715">
    <property type="entry name" value="Glu_5kinase/COase_Synthase"/>
</dbReference>
<evidence type="ECO:0000313" key="10">
    <source>
        <dbReference type="EMBL" id="MBU2789347.1"/>
    </source>
</evidence>
<dbReference type="InterPro" id="IPR001048">
    <property type="entry name" value="Asp/Glu/Uridylate_kinase"/>
</dbReference>
<feature type="binding site" evidence="8">
    <location>
        <position position="127"/>
    </location>
    <ligand>
        <name>substrate</name>
    </ligand>
</feature>
<feature type="binding site" evidence="8">
    <location>
        <position position="34"/>
    </location>
    <ligand>
        <name>substrate</name>
    </ligand>
</feature>
<evidence type="ECO:0000256" key="3">
    <source>
        <dbReference type="ARBA" id="ARBA00022650"/>
    </source>
</evidence>
<feature type="domain" description="PUA" evidence="9">
    <location>
        <begin position="267"/>
        <end position="341"/>
    </location>
</feature>
<dbReference type="PIRSF" id="PIRSF000729">
    <property type="entry name" value="GK"/>
    <property type="match status" value="1"/>
</dbReference>
<dbReference type="PANTHER" id="PTHR43654:SF1">
    <property type="entry name" value="ISOPENTENYL PHOSPHATE KINASE"/>
    <property type="match status" value="1"/>
</dbReference>
<keyword evidence="6 8" id="KW-0418">Kinase</keyword>
<sequence length="357" mass="38838">MNGMGRLAEDRVSDWLLQIQALIHDGYQIVLVSSGAVGVGARRMGWESRPTRLADRQAAASVGQSILMHGYEKILHQIQRENHPTLHCGQVLLTHEELRNRARYLNARETLRTLIDHGVLPIVNENDAISHRAIQLGDNDTLGALVANLWDADLLVLLTDQSGLFDADPRTHPEAKLIHHAKAGEARLERLAGSGGSSVGTGGMLAKVKAAARAARSGTSTIIAGGLEERVLLRIAAGESVGTLLEARKAVLTARKRWLSDHLRVHGKLYLDAGASDAVRAEGASLLVFGIKGQEGEFRRGDLVSCLDPSGREIARGLINLDFHLLQHCRLQLAEEGDVSDDFRVAIHRDNLVRSQT</sequence>
<gene>
    <name evidence="8 10" type="primary">proB</name>
    <name evidence="10" type="ORF">HFQ13_14245</name>
</gene>
<feature type="binding site" evidence="8">
    <location>
        <position position="139"/>
    </location>
    <ligand>
        <name>substrate</name>
    </ligand>
</feature>
<dbReference type="FunFam" id="3.40.1160.10:FF:000006">
    <property type="entry name" value="Glutamate 5-kinase"/>
    <property type="match status" value="1"/>
</dbReference>
<evidence type="ECO:0000256" key="7">
    <source>
        <dbReference type="ARBA" id="ARBA00022840"/>
    </source>
</evidence>
<evidence type="ECO:0000256" key="4">
    <source>
        <dbReference type="ARBA" id="ARBA00022679"/>
    </source>
</evidence>
<comment type="caution">
    <text evidence="8">Lacks conserved residue(s) required for the propagation of feature annotation.</text>
</comment>
<dbReference type="CDD" id="cd21157">
    <property type="entry name" value="PUA_G5K"/>
    <property type="match status" value="1"/>
</dbReference>
<comment type="similarity">
    <text evidence="8">Belongs to the glutamate 5-kinase family.</text>
</comment>
<keyword evidence="1 8" id="KW-0963">Cytoplasm</keyword>
<dbReference type="InterPro" id="IPR011529">
    <property type="entry name" value="Glu_5kinase"/>
</dbReference>
<dbReference type="Gene3D" id="2.30.130.10">
    <property type="entry name" value="PUA domain"/>
    <property type="match status" value="1"/>
</dbReference>
<evidence type="ECO:0000259" key="9">
    <source>
        <dbReference type="SMART" id="SM00359"/>
    </source>
</evidence>
<dbReference type="EMBL" id="JAAXYO010000196">
    <property type="protein sequence ID" value="MBU2789347.1"/>
    <property type="molecule type" value="Genomic_DNA"/>
</dbReference>
<dbReference type="Pfam" id="PF00696">
    <property type="entry name" value="AA_kinase"/>
    <property type="match status" value="1"/>
</dbReference>
<dbReference type="SMART" id="SM00359">
    <property type="entry name" value="PUA"/>
    <property type="match status" value="1"/>
</dbReference>
<keyword evidence="3 8" id="KW-0641">Proline biosynthesis</keyword>
<dbReference type="GO" id="GO:0005524">
    <property type="term" value="F:ATP binding"/>
    <property type="evidence" value="ECO:0007669"/>
    <property type="project" value="UniProtKB-KW"/>
</dbReference>
<comment type="pathway">
    <text evidence="8">Amino-acid biosynthesis; L-proline biosynthesis; L-glutamate 5-semialdehyde from L-glutamate: step 1/2.</text>
</comment>
<comment type="caution">
    <text evidence="10">The sequence shown here is derived from an EMBL/GenBank/DDBJ whole genome shotgun (WGS) entry which is preliminary data.</text>
</comment>